<feature type="compositionally biased region" description="Basic and acidic residues" evidence="1">
    <location>
        <begin position="167"/>
        <end position="184"/>
    </location>
</feature>
<feature type="region of interest" description="Disordered" evidence="1">
    <location>
        <begin position="1"/>
        <end position="70"/>
    </location>
</feature>
<comment type="caution">
    <text evidence="2">The sequence shown here is derived from an EMBL/GenBank/DDBJ whole genome shotgun (WGS) entry which is preliminary data.</text>
</comment>
<evidence type="ECO:0000256" key="1">
    <source>
        <dbReference type="SAM" id="MobiDB-lite"/>
    </source>
</evidence>
<dbReference type="Proteomes" id="UP000823775">
    <property type="component" value="Unassembled WGS sequence"/>
</dbReference>
<feature type="region of interest" description="Disordered" evidence="1">
    <location>
        <begin position="143"/>
        <end position="210"/>
    </location>
</feature>
<keyword evidence="3" id="KW-1185">Reference proteome</keyword>
<sequence length="251" mass="27237">MASSTDKPSSPPHIPNIPTLASVPPPNEGLLRSLPTLPSVASPGSSMETAPMSLSSEEGSDGSLSHSSSVEIEFSSLLTDIRGRYDGQELHPPSHSFPKTPLSPTDSATPPVDEGAPPVDISLSEYESLDDSVPLASLKKDFPLLKEEQRRNSKKQQKVTSKAFKKAMKDTWVETSDEKSKGEDGESNLTLMAKSEKDSDNDSSESSNWPLATRTSLSYGIEKENMLVWQNINFVATVDIRVMLDMNVYPG</sequence>
<reference evidence="2 3" key="1">
    <citation type="journal article" date="2021" name="BMC Genomics">
        <title>Datura genome reveals duplications of psychoactive alkaloid biosynthetic genes and high mutation rate following tissue culture.</title>
        <authorList>
            <person name="Rajewski A."/>
            <person name="Carter-House D."/>
            <person name="Stajich J."/>
            <person name="Litt A."/>
        </authorList>
    </citation>
    <scope>NUCLEOTIDE SEQUENCE [LARGE SCALE GENOMIC DNA]</scope>
    <source>
        <strain evidence="2">AR-01</strain>
    </source>
</reference>
<dbReference type="EMBL" id="JACEIK010016911">
    <property type="protein sequence ID" value="MCE5165743.1"/>
    <property type="molecule type" value="Genomic_DNA"/>
</dbReference>
<protein>
    <submittedName>
        <fullName evidence="2">Uncharacterized protein</fullName>
    </submittedName>
</protein>
<accession>A0ABS8Y538</accession>
<gene>
    <name evidence="2" type="ORF">HAX54_011988</name>
</gene>
<feature type="compositionally biased region" description="Low complexity" evidence="1">
    <location>
        <begin position="53"/>
        <end position="70"/>
    </location>
</feature>
<proteinExistence type="predicted"/>
<evidence type="ECO:0000313" key="3">
    <source>
        <dbReference type="Proteomes" id="UP000823775"/>
    </source>
</evidence>
<name>A0ABS8Y538_DATST</name>
<evidence type="ECO:0000313" key="2">
    <source>
        <dbReference type="EMBL" id="MCE5165743.1"/>
    </source>
</evidence>
<feature type="region of interest" description="Disordered" evidence="1">
    <location>
        <begin position="83"/>
        <end position="125"/>
    </location>
</feature>
<organism evidence="2 3">
    <name type="scientific">Datura stramonium</name>
    <name type="common">Jimsonweed</name>
    <name type="synonym">Common thornapple</name>
    <dbReference type="NCBI Taxonomy" id="4076"/>
    <lineage>
        <taxon>Eukaryota</taxon>
        <taxon>Viridiplantae</taxon>
        <taxon>Streptophyta</taxon>
        <taxon>Embryophyta</taxon>
        <taxon>Tracheophyta</taxon>
        <taxon>Spermatophyta</taxon>
        <taxon>Magnoliopsida</taxon>
        <taxon>eudicotyledons</taxon>
        <taxon>Gunneridae</taxon>
        <taxon>Pentapetalae</taxon>
        <taxon>asterids</taxon>
        <taxon>lamiids</taxon>
        <taxon>Solanales</taxon>
        <taxon>Solanaceae</taxon>
        <taxon>Solanoideae</taxon>
        <taxon>Datureae</taxon>
        <taxon>Datura</taxon>
    </lineage>
</organism>